<keyword evidence="8" id="KW-0028">Amino-acid biosynthesis</keyword>
<evidence type="ECO:0000256" key="10">
    <source>
        <dbReference type="ARBA" id="ARBA00022842"/>
    </source>
</evidence>
<dbReference type="STRING" id="564608.C1MWL6"/>
<keyword evidence="17" id="KW-1185">Reference proteome</keyword>
<dbReference type="Proteomes" id="UP000001876">
    <property type="component" value="Unassembled WGS sequence"/>
</dbReference>
<dbReference type="GeneID" id="9685384"/>
<feature type="domain" description="Isopropylmalate dehydrogenase-like" evidence="15">
    <location>
        <begin position="11"/>
        <end position="358"/>
    </location>
</feature>
<sequence length="365" mass="38453">MTIAAASKNYNITLLPGDGIGPEIMAVAKTCLVEVGSQHDIAFDFTEALVGGAAIDATGIPLPPETLATCQASDAVLLAAIGGYKWDTLPAEQRPEQGLLGLRAGLGVFANLRPANILPQLIDASSLKREVVEGTDIMVIRRLIGGIYFGKPKGFGVDDAGNKTGFNTMIYSVPEIERIARVGFETAKKRSNRLCSVEKSNVLEVSQALVTRIGAEEYPDVELSHMYVDNAAMQIIRAPTQFDTIVTGNIFGDILSDAASMLTGSIGMLPSAAVGSDGPGLFEPVHGSAPDIAGTDKANPLAQVLSAAMMLRYQFGEEEAAAKLEKAVNDLLDDGYRTGDIMSEGCTQVGCTKMGEILMAKLKAA</sequence>
<dbReference type="UniPathway" id="UPA00048">
    <property type="reaction ID" value="UER00072"/>
</dbReference>
<comment type="subcellular location">
    <subcellularLocation>
        <location evidence="2">Cytoplasm</location>
    </subcellularLocation>
</comment>
<gene>
    <name evidence="16" type="ORF">MICPUCDRAFT_34079</name>
</gene>
<keyword evidence="6 14" id="KW-0432">Leucine biosynthesis</keyword>
<dbReference type="GO" id="GO:0009098">
    <property type="term" value="P:L-leucine biosynthetic process"/>
    <property type="evidence" value="ECO:0007669"/>
    <property type="project" value="UniProtKB-UniPathway"/>
</dbReference>
<evidence type="ECO:0000256" key="1">
    <source>
        <dbReference type="ARBA" id="ARBA00001936"/>
    </source>
</evidence>
<dbReference type="GO" id="GO:0000287">
    <property type="term" value="F:magnesium ion binding"/>
    <property type="evidence" value="ECO:0007669"/>
    <property type="project" value="InterPro"/>
</dbReference>
<keyword evidence="10" id="KW-0460">Magnesium</keyword>
<keyword evidence="12 14" id="KW-0520">NAD</keyword>
<evidence type="ECO:0000256" key="6">
    <source>
        <dbReference type="ARBA" id="ARBA00022430"/>
    </source>
</evidence>
<dbReference type="RefSeq" id="XP_003059651.1">
    <property type="nucleotide sequence ID" value="XM_003059605.1"/>
</dbReference>
<dbReference type="GO" id="GO:0005829">
    <property type="term" value="C:cytosol"/>
    <property type="evidence" value="ECO:0007669"/>
    <property type="project" value="TreeGrafter"/>
</dbReference>
<evidence type="ECO:0000256" key="13">
    <source>
        <dbReference type="ARBA" id="ARBA00023304"/>
    </source>
</evidence>
<comment type="similarity">
    <text evidence="3">Belongs to the isocitrate and isopropylmalate dehydrogenases family. LeuB type 1 subfamily.</text>
</comment>
<evidence type="ECO:0000313" key="16">
    <source>
        <dbReference type="EMBL" id="EEH55603.1"/>
    </source>
</evidence>
<comment type="subunit">
    <text evidence="4 14">Homodimer.</text>
</comment>
<dbReference type="InterPro" id="IPR024084">
    <property type="entry name" value="IsoPropMal-DH-like_dom"/>
</dbReference>
<dbReference type="OMA" id="EYDLGAR"/>
<evidence type="ECO:0000256" key="12">
    <source>
        <dbReference type="ARBA" id="ARBA00023027"/>
    </source>
</evidence>
<keyword evidence="7" id="KW-0963">Cytoplasm</keyword>
<comment type="pathway">
    <text evidence="14">Amino-acid biosynthesis; L-leucine biosynthesis; L-leucine from 3-methyl-2-oxobutanoate: step 3/4.</text>
</comment>
<dbReference type="HAMAP" id="MF_01033">
    <property type="entry name" value="LeuB_type1"/>
    <property type="match status" value="1"/>
</dbReference>
<dbReference type="PANTHER" id="PTHR42979">
    <property type="entry name" value="3-ISOPROPYLMALATE DEHYDROGENASE"/>
    <property type="match status" value="1"/>
</dbReference>
<dbReference type="SUPFAM" id="SSF53659">
    <property type="entry name" value="Isocitrate/Isopropylmalate dehydrogenase-like"/>
    <property type="match status" value="1"/>
</dbReference>
<dbReference type="GO" id="GO:0003862">
    <property type="term" value="F:3-isopropylmalate dehydrogenase activity"/>
    <property type="evidence" value="ECO:0007669"/>
    <property type="project" value="UniProtKB-EC"/>
</dbReference>
<keyword evidence="13 14" id="KW-0100">Branched-chain amino acid biosynthesis</keyword>
<evidence type="ECO:0000256" key="9">
    <source>
        <dbReference type="ARBA" id="ARBA00022723"/>
    </source>
</evidence>
<dbReference type="NCBIfam" id="TIGR00169">
    <property type="entry name" value="leuB"/>
    <property type="match status" value="1"/>
</dbReference>
<dbReference type="GO" id="GO:0051287">
    <property type="term" value="F:NAD binding"/>
    <property type="evidence" value="ECO:0007669"/>
    <property type="project" value="InterPro"/>
</dbReference>
<evidence type="ECO:0000256" key="11">
    <source>
        <dbReference type="ARBA" id="ARBA00023002"/>
    </source>
</evidence>
<comment type="catalytic activity">
    <reaction evidence="14">
        <text>(2R,3S)-3-isopropylmalate + NAD(+) = 4-methyl-2-oxopentanoate + CO2 + NADH</text>
        <dbReference type="Rhea" id="RHEA:32271"/>
        <dbReference type="ChEBI" id="CHEBI:16526"/>
        <dbReference type="ChEBI" id="CHEBI:17865"/>
        <dbReference type="ChEBI" id="CHEBI:35121"/>
        <dbReference type="ChEBI" id="CHEBI:57540"/>
        <dbReference type="ChEBI" id="CHEBI:57945"/>
        <dbReference type="EC" id="1.1.1.85"/>
    </reaction>
</comment>
<dbReference type="PROSITE" id="PS00470">
    <property type="entry name" value="IDH_IMDH"/>
    <property type="match status" value="1"/>
</dbReference>
<evidence type="ECO:0000313" key="17">
    <source>
        <dbReference type="Proteomes" id="UP000001876"/>
    </source>
</evidence>
<dbReference type="SMART" id="SM01329">
    <property type="entry name" value="Iso_dh"/>
    <property type="match status" value="1"/>
</dbReference>
<comment type="function">
    <text evidence="14">Catalyzes the oxidation of 3-carboxy-2-hydroxy-4-methylpentanoate (3-isopropylmalate) to 3-carboxy-4-methyl-2-oxopentanoate. The product decarboxylates to 4-methyl-2 oxopentanoate.</text>
</comment>
<comment type="cofactor">
    <cofactor evidence="14">
        <name>Mg(2+)</name>
        <dbReference type="ChEBI" id="CHEBI:18420"/>
    </cofactor>
    <cofactor evidence="14">
        <name>Mn(2+)</name>
        <dbReference type="ChEBI" id="CHEBI:29035"/>
    </cofactor>
    <text evidence="14">Binds 1 Mg(2+) or Mn(2+) ion per subunit.</text>
</comment>
<evidence type="ECO:0000256" key="8">
    <source>
        <dbReference type="ARBA" id="ARBA00022605"/>
    </source>
</evidence>
<accession>C1MWL6</accession>
<evidence type="ECO:0000259" key="15">
    <source>
        <dbReference type="SMART" id="SM01329"/>
    </source>
</evidence>
<evidence type="ECO:0000256" key="14">
    <source>
        <dbReference type="RuleBase" id="RU004445"/>
    </source>
</evidence>
<evidence type="ECO:0000256" key="5">
    <source>
        <dbReference type="ARBA" id="ARBA00013101"/>
    </source>
</evidence>
<dbReference type="InterPro" id="IPR019818">
    <property type="entry name" value="IsoCit/isopropylmalate_DH_CS"/>
</dbReference>
<dbReference type="Gene3D" id="3.40.718.10">
    <property type="entry name" value="Isopropylmalate Dehydrogenase"/>
    <property type="match status" value="1"/>
</dbReference>
<dbReference type="PANTHER" id="PTHR42979:SF1">
    <property type="entry name" value="3-ISOPROPYLMALATE DEHYDROGENASE"/>
    <property type="match status" value="1"/>
</dbReference>
<dbReference type="EC" id="1.1.1.85" evidence="5 14"/>
<comment type="cofactor">
    <cofactor evidence="1">
        <name>Mn(2+)</name>
        <dbReference type="ChEBI" id="CHEBI:29035"/>
    </cofactor>
</comment>
<dbReference type="FunFam" id="3.40.718.10:FF:000028">
    <property type="entry name" value="3-isopropylmalate dehydrogenase"/>
    <property type="match status" value="1"/>
</dbReference>
<evidence type="ECO:0000256" key="2">
    <source>
        <dbReference type="ARBA" id="ARBA00004496"/>
    </source>
</evidence>
<dbReference type="InterPro" id="IPR004429">
    <property type="entry name" value="Isopropylmalate_DH"/>
</dbReference>
<dbReference type="AlphaFoldDB" id="C1MWL6"/>
<keyword evidence="9 14" id="KW-0479">Metal-binding</keyword>
<dbReference type="KEGG" id="mpp:MICPUCDRAFT_34079"/>
<dbReference type="OrthoDB" id="419183at2759"/>
<name>C1MWL6_MICPC</name>
<organism evidence="17">
    <name type="scientific">Micromonas pusilla (strain CCMP1545)</name>
    <name type="common">Picoplanktonic green alga</name>
    <dbReference type="NCBI Taxonomy" id="564608"/>
    <lineage>
        <taxon>Eukaryota</taxon>
        <taxon>Viridiplantae</taxon>
        <taxon>Chlorophyta</taxon>
        <taxon>Mamiellophyceae</taxon>
        <taxon>Mamiellales</taxon>
        <taxon>Mamiellaceae</taxon>
        <taxon>Micromonas</taxon>
    </lineage>
</organism>
<proteinExistence type="inferred from homology"/>
<evidence type="ECO:0000256" key="4">
    <source>
        <dbReference type="ARBA" id="ARBA00011738"/>
    </source>
</evidence>
<evidence type="ECO:0000256" key="7">
    <source>
        <dbReference type="ARBA" id="ARBA00022490"/>
    </source>
</evidence>
<evidence type="ECO:0000256" key="3">
    <source>
        <dbReference type="ARBA" id="ARBA00008319"/>
    </source>
</evidence>
<keyword evidence="11" id="KW-0560">Oxidoreductase</keyword>
<dbReference type="eggNOG" id="KOG0786">
    <property type="taxonomic scope" value="Eukaryota"/>
</dbReference>
<reference evidence="16 17" key="1">
    <citation type="journal article" date="2009" name="Science">
        <title>Green evolution and dynamic adaptations revealed by genomes of the marine picoeukaryotes Micromonas.</title>
        <authorList>
            <person name="Worden A.Z."/>
            <person name="Lee J.H."/>
            <person name="Mock T."/>
            <person name="Rouze P."/>
            <person name="Simmons M.P."/>
            <person name="Aerts A.L."/>
            <person name="Allen A.E."/>
            <person name="Cuvelier M.L."/>
            <person name="Derelle E."/>
            <person name="Everett M.V."/>
            <person name="Foulon E."/>
            <person name="Grimwood J."/>
            <person name="Gundlach H."/>
            <person name="Henrissat B."/>
            <person name="Napoli C."/>
            <person name="McDonald S.M."/>
            <person name="Parker M.S."/>
            <person name="Rombauts S."/>
            <person name="Salamov A."/>
            <person name="Von Dassow P."/>
            <person name="Badger J.H."/>
            <person name="Coutinho P.M."/>
            <person name="Demir E."/>
            <person name="Dubchak I."/>
            <person name="Gentemann C."/>
            <person name="Eikrem W."/>
            <person name="Gready J.E."/>
            <person name="John U."/>
            <person name="Lanier W."/>
            <person name="Lindquist E.A."/>
            <person name="Lucas S."/>
            <person name="Mayer K.F."/>
            <person name="Moreau H."/>
            <person name="Not F."/>
            <person name="Otillar R."/>
            <person name="Panaud O."/>
            <person name="Pangilinan J."/>
            <person name="Paulsen I."/>
            <person name="Piegu B."/>
            <person name="Poliakov A."/>
            <person name="Robbens S."/>
            <person name="Schmutz J."/>
            <person name="Toulza E."/>
            <person name="Wyss T."/>
            <person name="Zelensky A."/>
            <person name="Zhou K."/>
            <person name="Armbrust E.V."/>
            <person name="Bhattacharya D."/>
            <person name="Goodenough U.W."/>
            <person name="Van de Peer Y."/>
            <person name="Grigoriev I.V."/>
        </authorList>
    </citation>
    <scope>NUCLEOTIDE SEQUENCE [LARGE SCALE GENOMIC DNA]</scope>
    <source>
        <strain evidence="16 17">CCMP1545</strain>
    </source>
</reference>
<dbReference type="EMBL" id="GG663741">
    <property type="protein sequence ID" value="EEH55603.1"/>
    <property type="molecule type" value="Genomic_DNA"/>
</dbReference>
<protein>
    <recommendedName>
        <fullName evidence="5 14">3-isopropylmalate dehydrogenase</fullName>
        <ecNumber evidence="5 14">1.1.1.85</ecNumber>
    </recommendedName>
</protein>
<dbReference type="Pfam" id="PF00180">
    <property type="entry name" value="Iso_dh"/>
    <property type="match status" value="1"/>
</dbReference>